<feature type="transmembrane region" description="Helical" evidence="6">
    <location>
        <begin position="67"/>
        <end position="88"/>
    </location>
</feature>
<feature type="transmembrane region" description="Helical" evidence="6">
    <location>
        <begin position="271"/>
        <end position="290"/>
    </location>
</feature>
<keyword evidence="3 6" id="KW-0812">Transmembrane</keyword>
<evidence type="ECO:0000313" key="8">
    <source>
        <dbReference type="Proteomes" id="UP000053372"/>
    </source>
</evidence>
<feature type="transmembrane region" description="Helical" evidence="6">
    <location>
        <begin position="33"/>
        <end position="55"/>
    </location>
</feature>
<evidence type="ECO:0000256" key="5">
    <source>
        <dbReference type="ARBA" id="ARBA00023136"/>
    </source>
</evidence>
<feature type="transmembrane region" description="Helical" evidence="6">
    <location>
        <begin position="151"/>
        <end position="177"/>
    </location>
</feature>
<evidence type="ECO:0000256" key="2">
    <source>
        <dbReference type="ARBA" id="ARBA00009773"/>
    </source>
</evidence>
<organism evidence="7 8">
    <name type="scientific">Mastigocoleus testarum BC008</name>
    <dbReference type="NCBI Taxonomy" id="371196"/>
    <lineage>
        <taxon>Bacteria</taxon>
        <taxon>Bacillati</taxon>
        <taxon>Cyanobacteriota</taxon>
        <taxon>Cyanophyceae</taxon>
        <taxon>Nostocales</taxon>
        <taxon>Hapalosiphonaceae</taxon>
        <taxon>Mastigocoleus</taxon>
    </lineage>
</organism>
<feature type="transmembrane region" description="Helical" evidence="6">
    <location>
        <begin position="209"/>
        <end position="231"/>
    </location>
</feature>
<proteinExistence type="inferred from homology"/>
<feature type="transmembrane region" description="Helical" evidence="6">
    <location>
        <begin position="237"/>
        <end position="264"/>
    </location>
</feature>
<comment type="similarity">
    <text evidence="2">Belongs to the autoinducer-2 exporter (AI-2E) (TC 2.A.86) family.</text>
</comment>
<comment type="subcellular location">
    <subcellularLocation>
        <location evidence="1">Membrane</location>
        <topology evidence="1">Multi-pass membrane protein</topology>
    </subcellularLocation>
</comment>
<dbReference type="PANTHER" id="PTHR21716:SF66">
    <property type="entry name" value="TRANSPORT PROTEIN SLL0063-RELATED"/>
    <property type="match status" value="1"/>
</dbReference>
<dbReference type="EMBL" id="LMTZ01000089">
    <property type="protein sequence ID" value="KST67287.1"/>
    <property type="molecule type" value="Genomic_DNA"/>
</dbReference>
<name>A0A0V7ZSG2_9CYAN</name>
<dbReference type="GO" id="GO:0016020">
    <property type="term" value="C:membrane"/>
    <property type="evidence" value="ECO:0007669"/>
    <property type="project" value="UniProtKB-SubCell"/>
</dbReference>
<dbReference type="Pfam" id="PF01594">
    <property type="entry name" value="AI-2E_transport"/>
    <property type="match status" value="1"/>
</dbReference>
<evidence type="ECO:0000313" key="7">
    <source>
        <dbReference type="EMBL" id="KST67287.1"/>
    </source>
</evidence>
<evidence type="ECO:0000256" key="1">
    <source>
        <dbReference type="ARBA" id="ARBA00004141"/>
    </source>
</evidence>
<dbReference type="InterPro" id="IPR002549">
    <property type="entry name" value="AI-2E-like"/>
</dbReference>
<dbReference type="Proteomes" id="UP000053372">
    <property type="component" value="Unassembled WGS sequence"/>
</dbReference>
<comment type="caution">
    <text evidence="7">The sequence shown here is derived from an EMBL/GenBank/DDBJ whole genome shotgun (WGS) entry which is preliminary data.</text>
</comment>
<reference evidence="7 8" key="1">
    <citation type="journal article" date="2015" name="Genome Announc.">
        <title>Draft Genome of the Euendolithic (true boring) Cyanobacterium Mastigocoleus testarum strain BC008.</title>
        <authorList>
            <person name="Guida B.S."/>
            <person name="Garcia-Pichel F."/>
        </authorList>
    </citation>
    <scope>NUCLEOTIDE SEQUENCE [LARGE SCALE GENOMIC DNA]</scope>
    <source>
        <strain evidence="7 8">BC008</strain>
    </source>
</reference>
<evidence type="ECO:0000256" key="4">
    <source>
        <dbReference type="ARBA" id="ARBA00022989"/>
    </source>
</evidence>
<feature type="transmembrane region" description="Helical" evidence="6">
    <location>
        <begin position="310"/>
        <end position="332"/>
    </location>
</feature>
<evidence type="ECO:0000256" key="3">
    <source>
        <dbReference type="ARBA" id="ARBA00022692"/>
    </source>
</evidence>
<gene>
    <name evidence="7" type="ORF">BC008_29305</name>
</gene>
<accession>A0A0V7ZSG2</accession>
<keyword evidence="4 6" id="KW-1133">Transmembrane helix</keyword>
<dbReference type="OrthoDB" id="505911at2"/>
<protein>
    <recommendedName>
        <fullName evidence="9">Permease</fullName>
    </recommendedName>
</protein>
<keyword evidence="5 6" id="KW-0472">Membrane</keyword>
<evidence type="ECO:0000256" key="6">
    <source>
        <dbReference type="SAM" id="Phobius"/>
    </source>
</evidence>
<dbReference type="RefSeq" id="WP_027847012.1">
    <property type="nucleotide sequence ID" value="NZ_LMTZ01000089.1"/>
</dbReference>
<dbReference type="PANTHER" id="PTHR21716">
    <property type="entry name" value="TRANSMEMBRANE PROTEIN"/>
    <property type="match status" value="1"/>
</dbReference>
<dbReference type="GO" id="GO:0055085">
    <property type="term" value="P:transmembrane transport"/>
    <property type="evidence" value="ECO:0007669"/>
    <property type="project" value="TreeGrafter"/>
</dbReference>
<feature type="transmembrane region" description="Helical" evidence="6">
    <location>
        <begin position="7"/>
        <end position="27"/>
    </location>
</feature>
<sequence>MESSSKLPRWLTLGLAIPIVILNGWVLLQFVRYFQPLVSILIAASVLAFVLDYPIRFLQRWGVQRTFATIVVLLVSLVILAAIATTLVPRIVEQLNELANILPVWIDSGNKQLQALQDWAASQQSQGNFTQLVTTVLDKLSSQLQNFSGKLFGFAVDTIGSIVNILLTIVLTFYLILNGERVWDGIFLWFPAHVGEEVRESLREDFQNYFIGQVTLATLLGVLITLVFLALKVPLSLLFGLVIGFYALFPFGTGIGIIIVSLLVALNDFGLGLEVLAIAVGIDQFNYNFIAPRILSKFTGLNPVWVVISLWVGAKLLGVLGLLIAIPLASFIKSIADSLREGRFLELENIDSETVDVGAKAVS</sequence>
<evidence type="ECO:0008006" key="9">
    <source>
        <dbReference type="Google" id="ProtNLM"/>
    </source>
</evidence>
<dbReference type="AlphaFoldDB" id="A0A0V7ZSG2"/>
<keyword evidence="8" id="KW-1185">Reference proteome</keyword>